<keyword evidence="2" id="KW-1185">Reference proteome</keyword>
<evidence type="ECO:0000313" key="1">
    <source>
        <dbReference type="EMBL" id="KIW44840.1"/>
    </source>
</evidence>
<name>A0A0D2DQU4_9EURO</name>
<dbReference type="AlphaFoldDB" id="A0A0D2DQU4"/>
<evidence type="ECO:0000313" key="2">
    <source>
        <dbReference type="Proteomes" id="UP000053342"/>
    </source>
</evidence>
<dbReference type="GeneID" id="27355357"/>
<sequence length="149" mass="16407">MSFAIQDVIRILILSNTKTLLNSQARWRNTRVQGVFDQDRRSRGGKIYNYVCLKAGVADEAGKLVSSSNVMPTSMAVCAHGISWPSRKTAFQVAGAFCAGTSLCFPNLTESLDPSNVGGDLCADLKKCVATTRDRLAEWLKYNFMAYTR</sequence>
<dbReference type="EMBL" id="KN847334">
    <property type="protein sequence ID" value="KIW44840.1"/>
    <property type="molecule type" value="Genomic_DNA"/>
</dbReference>
<reference evidence="1 2" key="1">
    <citation type="submission" date="2015-01" db="EMBL/GenBank/DDBJ databases">
        <title>The Genome Sequence of Exophiala oligosperma CBS72588.</title>
        <authorList>
            <consortium name="The Broad Institute Genomics Platform"/>
            <person name="Cuomo C."/>
            <person name="de Hoog S."/>
            <person name="Gorbushina A."/>
            <person name="Stielow B."/>
            <person name="Teixiera M."/>
            <person name="Abouelleil A."/>
            <person name="Chapman S.B."/>
            <person name="Priest M."/>
            <person name="Young S.K."/>
            <person name="Wortman J."/>
            <person name="Nusbaum C."/>
            <person name="Birren B."/>
        </authorList>
    </citation>
    <scope>NUCLEOTIDE SEQUENCE [LARGE SCALE GENOMIC DNA]</scope>
    <source>
        <strain evidence="1 2">CBS 72588</strain>
    </source>
</reference>
<protein>
    <submittedName>
        <fullName evidence="1">Uncharacterized protein</fullName>
    </submittedName>
</protein>
<accession>A0A0D2DQU4</accession>
<dbReference type="RefSeq" id="XP_016265056.1">
    <property type="nucleotide sequence ID" value="XM_016404051.1"/>
</dbReference>
<dbReference type="VEuPathDB" id="FungiDB:PV06_03283"/>
<gene>
    <name evidence="1" type="ORF">PV06_03283</name>
</gene>
<dbReference type="Proteomes" id="UP000053342">
    <property type="component" value="Unassembled WGS sequence"/>
</dbReference>
<proteinExistence type="predicted"/>
<dbReference type="HOGENOM" id="CLU_1749648_0_0_1"/>
<organism evidence="1 2">
    <name type="scientific">Exophiala oligosperma</name>
    <dbReference type="NCBI Taxonomy" id="215243"/>
    <lineage>
        <taxon>Eukaryota</taxon>
        <taxon>Fungi</taxon>
        <taxon>Dikarya</taxon>
        <taxon>Ascomycota</taxon>
        <taxon>Pezizomycotina</taxon>
        <taxon>Eurotiomycetes</taxon>
        <taxon>Chaetothyriomycetidae</taxon>
        <taxon>Chaetothyriales</taxon>
        <taxon>Herpotrichiellaceae</taxon>
        <taxon>Exophiala</taxon>
    </lineage>
</organism>